<feature type="compositionally biased region" description="Low complexity" evidence="1">
    <location>
        <begin position="79"/>
        <end position="101"/>
    </location>
</feature>
<dbReference type="EMBL" id="HBUF01175249">
    <property type="protein sequence ID" value="CAG6653861.1"/>
    <property type="molecule type" value="Transcribed_RNA"/>
</dbReference>
<proteinExistence type="predicted"/>
<dbReference type="EMBL" id="HBUF01145241">
    <property type="protein sequence ID" value="CAG6647112.1"/>
    <property type="molecule type" value="Transcribed_RNA"/>
</dbReference>
<evidence type="ECO:0000256" key="1">
    <source>
        <dbReference type="SAM" id="MobiDB-lite"/>
    </source>
</evidence>
<organism evidence="2">
    <name type="scientific">Cacopsylla melanoneura</name>
    <dbReference type="NCBI Taxonomy" id="428564"/>
    <lineage>
        <taxon>Eukaryota</taxon>
        <taxon>Metazoa</taxon>
        <taxon>Ecdysozoa</taxon>
        <taxon>Arthropoda</taxon>
        <taxon>Hexapoda</taxon>
        <taxon>Insecta</taxon>
        <taxon>Pterygota</taxon>
        <taxon>Neoptera</taxon>
        <taxon>Paraneoptera</taxon>
        <taxon>Hemiptera</taxon>
        <taxon>Sternorrhyncha</taxon>
        <taxon>Psylloidea</taxon>
        <taxon>Psyllidae</taxon>
        <taxon>Psyllinae</taxon>
        <taxon>Cacopsylla</taxon>
    </lineage>
</organism>
<dbReference type="EMBL" id="HBUF01369832">
    <property type="protein sequence ID" value="CAG6725588.1"/>
    <property type="molecule type" value="Transcribed_RNA"/>
</dbReference>
<dbReference type="EMBL" id="HBUF01580258">
    <property type="protein sequence ID" value="CAG6770003.1"/>
    <property type="molecule type" value="Transcribed_RNA"/>
</dbReference>
<feature type="compositionally biased region" description="Polar residues" evidence="1">
    <location>
        <begin position="58"/>
        <end position="78"/>
    </location>
</feature>
<evidence type="ECO:0000313" key="2">
    <source>
        <dbReference type="EMBL" id="CAG6647114.1"/>
    </source>
</evidence>
<dbReference type="AlphaFoldDB" id="A0A8D8RDR3"/>
<dbReference type="EMBL" id="HBUF01175245">
    <property type="protein sequence ID" value="CAG6653849.1"/>
    <property type="molecule type" value="Transcribed_RNA"/>
</dbReference>
<dbReference type="EMBL" id="HBUF01369834">
    <property type="protein sequence ID" value="CAG6725592.1"/>
    <property type="molecule type" value="Transcribed_RNA"/>
</dbReference>
<accession>A0A8D8RDR3</accession>
<reference evidence="2" key="1">
    <citation type="submission" date="2021-05" db="EMBL/GenBank/DDBJ databases">
        <authorList>
            <person name="Alioto T."/>
            <person name="Alioto T."/>
            <person name="Gomez Garrido J."/>
        </authorList>
    </citation>
    <scope>NUCLEOTIDE SEQUENCE</scope>
</reference>
<dbReference type="EMBL" id="HBUF01580259">
    <property type="protein sequence ID" value="CAG6770005.1"/>
    <property type="molecule type" value="Transcribed_RNA"/>
</dbReference>
<feature type="region of interest" description="Disordered" evidence="1">
    <location>
        <begin position="20"/>
        <end position="187"/>
    </location>
</feature>
<dbReference type="EMBL" id="HBUF01145244">
    <property type="protein sequence ID" value="CAG6647118.1"/>
    <property type="molecule type" value="Transcribed_RNA"/>
</dbReference>
<dbReference type="EMBL" id="HBUF01175247">
    <property type="protein sequence ID" value="CAG6653855.1"/>
    <property type="molecule type" value="Transcribed_RNA"/>
</dbReference>
<sequence length="187" mass="19634">MAFSIPIVKKDYDIYNSNKHRQRRLSDCSGSKTAQAAAARHKSSSFGGSVAHPVSKSVGHSCSATPIGSSHVSTPNRRYSTSKNPSSSSSSSNTAAMSKYSADNLQKSKSLHTVNRGAPSTSSSSKDQHQTNNHTSSNSLAKFHTKLVDRLKNSITCSSSKKHSPAGPAAGPGSSKSTGHLDSKRSS</sequence>
<dbReference type="PANTHER" id="PTHR38338">
    <property type="entry name" value="AGAP013079-PA"/>
    <property type="match status" value="1"/>
</dbReference>
<dbReference type="EMBL" id="HBUF01145242">
    <property type="protein sequence ID" value="CAG6647114.1"/>
    <property type="molecule type" value="Transcribed_RNA"/>
</dbReference>
<dbReference type="EMBL" id="HBUF01175248">
    <property type="protein sequence ID" value="CAG6653858.1"/>
    <property type="molecule type" value="Transcribed_RNA"/>
</dbReference>
<protein>
    <submittedName>
        <fullName evidence="2">Uncharacterized protein</fullName>
    </submittedName>
</protein>
<dbReference type="EMBL" id="HBUF01175246">
    <property type="protein sequence ID" value="CAG6653852.1"/>
    <property type="molecule type" value="Transcribed_RNA"/>
</dbReference>
<name>A0A8D8RDR3_9HEMI</name>
<feature type="compositionally biased region" description="Polar residues" evidence="1">
    <location>
        <begin position="103"/>
        <end position="140"/>
    </location>
</feature>
<dbReference type="PANTHER" id="PTHR38338:SF1">
    <property type="entry name" value="AGAP013079-PA"/>
    <property type="match status" value="1"/>
</dbReference>
<dbReference type="EMBL" id="HBUF01145243">
    <property type="protein sequence ID" value="CAG6647116.1"/>
    <property type="molecule type" value="Transcribed_RNA"/>
</dbReference>
<feature type="compositionally biased region" description="Low complexity" evidence="1">
    <location>
        <begin position="165"/>
        <end position="175"/>
    </location>
</feature>
<dbReference type="EMBL" id="HBUF01580256">
    <property type="protein sequence ID" value="CAG6769999.1"/>
    <property type="molecule type" value="Transcribed_RNA"/>
</dbReference>